<keyword evidence="1" id="KW-0808">Transferase</keyword>
<dbReference type="CDD" id="cd00303">
    <property type="entry name" value="retropepsin_like"/>
    <property type="match status" value="1"/>
</dbReference>
<evidence type="ECO:0000313" key="2">
    <source>
        <dbReference type="Proteomes" id="UP001151760"/>
    </source>
</evidence>
<proteinExistence type="predicted"/>
<keyword evidence="2" id="KW-1185">Reference proteome</keyword>
<protein>
    <submittedName>
        <fullName evidence="1">Reverse transcriptase domain-containing protein</fullName>
    </submittedName>
</protein>
<name>A0ABQ5IVL9_9ASTR</name>
<dbReference type="InterPro" id="IPR001969">
    <property type="entry name" value="Aspartic_peptidase_AS"/>
</dbReference>
<reference evidence="1" key="2">
    <citation type="submission" date="2022-01" db="EMBL/GenBank/DDBJ databases">
        <authorList>
            <person name="Yamashiro T."/>
            <person name="Shiraishi A."/>
            <person name="Satake H."/>
            <person name="Nakayama K."/>
        </authorList>
    </citation>
    <scope>NUCLEOTIDE SEQUENCE</scope>
</reference>
<evidence type="ECO:0000313" key="1">
    <source>
        <dbReference type="EMBL" id="GJU04287.1"/>
    </source>
</evidence>
<dbReference type="PROSITE" id="PS00141">
    <property type="entry name" value="ASP_PROTEASE"/>
    <property type="match status" value="1"/>
</dbReference>
<comment type="caution">
    <text evidence="1">The sequence shown here is derived from an EMBL/GenBank/DDBJ whole genome shotgun (WGS) entry which is preliminary data.</text>
</comment>
<dbReference type="Pfam" id="PF08284">
    <property type="entry name" value="RVP_2"/>
    <property type="match status" value="1"/>
</dbReference>
<sequence length="159" mass="17835">MKNQNRRNQAGNKEARGRAYALGGGEANQDSNVVTGTFLLNNRYASILFDSGADRSFVSTTFSSLIDIFPIALDIKYAVELADGNIIRADTIIWGSTLYLLNHPFNIDFVTPPKYVAAERSIPVIPEKYMLENVNIKLVLQHDECIEDMLRRKKLDVPS</sequence>
<dbReference type="EMBL" id="BQNB010021234">
    <property type="protein sequence ID" value="GJU04287.1"/>
    <property type="molecule type" value="Genomic_DNA"/>
</dbReference>
<keyword evidence="1" id="KW-0548">Nucleotidyltransferase</keyword>
<organism evidence="1 2">
    <name type="scientific">Tanacetum coccineum</name>
    <dbReference type="NCBI Taxonomy" id="301880"/>
    <lineage>
        <taxon>Eukaryota</taxon>
        <taxon>Viridiplantae</taxon>
        <taxon>Streptophyta</taxon>
        <taxon>Embryophyta</taxon>
        <taxon>Tracheophyta</taxon>
        <taxon>Spermatophyta</taxon>
        <taxon>Magnoliopsida</taxon>
        <taxon>eudicotyledons</taxon>
        <taxon>Gunneridae</taxon>
        <taxon>Pentapetalae</taxon>
        <taxon>asterids</taxon>
        <taxon>campanulids</taxon>
        <taxon>Asterales</taxon>
        <taxon>Asteraceae</taxon>
        <taxon>Asteroideae</taxon>
        <taxon>Anthemideae</taxon>
        <taxon>Anthemidinae</taxon>
        <taxon>Tanacetum</taxon>
    </lineage>
</organism>
<keyword evidence="1" id="KW-0695">RNA-directed DNA polymerase</keyword>
<dbReference type="GO" id="GO:0003964">
    <property type="term" value="F:RNA-directed DNA polymerase activity"/>
    <property type="evidence" value="ECO:0007669"/>
    <property type="project" value="UniProtKB-KW"/>
</dbReference>
<gene>
    <name evidence="1" type="ORF">Tco_1114625</name>
</gene>
<reference evidence="1" key="1">
    <citation type="journal article" date="2022" name="Int. J. Mol. Sci.">
        <title>Draft Genome of Tanacetum Coccineum: Genomic Comparison of Closely Related Tanacetum-Family Plants.</title>
        <authorList>
            <person name="Yamashiro T."/>
            <person name="Shiraishi A."/>
            <person name="Nakayama K."/>
            <person name="Satake H."/>
        </authorList>
    </citation>
    <scope>NUCLEOTIDE SEQUENCE</scope>
</reference>
<dbReference type="Proteomes" id="UP001151760">
    <property type="component" value="Unassembled WGS sequence"/>
</dbReference>
<accession>A0ABQ5IVL9</accession>